<dbReference type="SMART" id="SM00034">
    <property type="entry name" value="CLECT"/>
    <property type="match status" value="1"/>
</dbReference>
<comment type="caution">
    <text evidence="3">The sequence shown here is derived from an EMBL/GenBank/DDBJ whole genome shotgun (WGS) entry which is preliminary data.</text>
</comment>
<dbReference type="PANTHER" id="PTHR22991:SF40">
    <property type="entry name" value="PROTEIN CBG13490"/>
    <property type="match status" value="1"/>
</dbReference>
<evidence type="ECO:0000313" key="3">
    <source>
        <dbReference type="EMBL" id="GMR33356.1"/>
    </source>
</evidence>
<dbReference type="Proteomes" id="UP001328107">
    <property type="component" value="Unassembled WGS sequence"/>
</dbReference>
<dbReference type="EMBL" id="BTRK01000001">
    <property type="protein sequence ID" value="GMR33356.1"/>
    <property type="molecule type" value="Genomic_DNA"/>
</dbReference>
<proteinExistence type="predicted"/>
<gene>
    <name evidence="3" type="ORF">PMAYCL1PPCAC_03551</name>
</gene>
<organism evidence="3 4">
    <name type="scientific">Pristionchus mayeri</name>
    <dbReference type="NCBI Taxonomy" id="1317129"/>
    <lineage>
        <taxon>Eukaryota</taxon>
        <taxon>Metazoa</taxon>
        <taxon>Ecdysozoa</taxon>
        <taxon>Nematoda</taxon>
        <taxon>Chromadorea</taxon>
        <taxon>Rhabditida</taxon>
        <taxon>Rhabditina</taxon>
        <taxon>Diplogasteromorpha</taxon>
        <taxon>Diplogasteroidea</taxon>
        <taxon>Neodiplogasteridae</taxon>
        <taxon>Pristionchus</taxon>
    </lineage>
</organism>
<dbReference type="InterPro" id="IPR016186">
    <property type="entry name" value="C-type_lectin-like/link_sf"/>
</dbReference>
<evidence type="ECO:0000256" key="1">
    <source>
        <dbReference type="ARBA" id="ARBA00023157"/>
    </source>
</evidence>
<dbReference type="PANTHER" id="PTHR22991">
    <property type="entry name" value="PROTEIN CBG13490"/>
    <property type="match status" value="1"/>
</dbReference>
<keyword evidence="4" id="KW-1185">Reference proteome</keyword>
<feature type="non-terminal residue" evidence="3">
    <location>
        <position position="1"/>
    </location>
</feature>
<sequence length="120" mass="13380">VLYTIMCVKSFHSHMDPTCFDFENFTSTADNRTSCYQVSSASSDWSSAQSKCHNNFASLASIHSREENDFVKRLGISKGYHTGVHLGANLSGKESNKFGWIDGSDMDYDNFYDGCTGSFE</sequence>
<evidence type="ECO:0000259" key="2">
    <source>
        <dbReference type="PROSITE" id="PS50041"/>
    </source>
</evidence>
<dbReference type="InterPro" id="IPR001304">
    <property type="entry name" value="C-type_lectin-like"/>
</dbReference>
<accession>A0AAN4Z6C7</accession>
<dbReference type="AlphaFoldDB" id="A0AAN4Z6C7"/>
<name>A0AAN4Z6C7_9BILA</name>
<dbReference type="InterPro" id="IPR050976">
    <property type="entry name" value="Snaclec"/>
</dbReference>
<dbReference type="Pfam" id="PF00059">
    <property type="entry name" value="Lectin_C"/>
    <property type="match status" value="1"/>
</dbReference>
<reference evidence="4" key="1">
    <citation type="submission" date="2022-10" db="EMBL/GenBank/DDBJ databases">
        <title>Genome assembly of Pristionchus species.</title>
        <authorList>
            <person name="Yoshida K."/>
            <person name="Sommer R.J."/>
        </authorList>
    </citation>
    <scope>NUCLEOTIDE SEQUENCE [LARGE SCALE GENOMIC DNA]</scope>
    <source>
        <strain evidence="4">RS5460</strain>
    </source>
</reference>
<protein>
    <recommendedName>
        <fullName evidence="2">C-type lectin domain-containing protein</fullName>
    </recommendedName>
</protein>
<dbReference type="PROSITE" id="PS50041">
    <property type="entry name" value="C_TYPE_LECTIN_2"/>
    <property type="match status" value="1"/>
</dbReference>
<dbReference type="SUPFAM" id="SSF56436">
    <property type="entry name" value="C-type lectin-like"/>
    <property type="match status" value="1"/>
</dbReference>
<feature type="domain" description="C-type lectin" evidence="2">
    <location>
        <begin position="31"/>
        <end position="115"/>
    </location>
</feature>
<dbReference type="Gene3D" id="3.10.100.10">
    <property type="entry name" value="Mannose-Binding Protein A, subunit A"/>
    <property type="match status" value="1"/>
</dbReference>
<dbReference type="CDD" id="cd00037">
    <property type="entry name" value="CLECT"/>
    <property type="match status" value="1"/>
</dbReference>
<evidence type="ECO:0000313" key="4">
    <source>
        <dbReference type="Proteomes" id="UP001328107"/>
    </source>
</evidence>
<keyword evidence="1" id="KW-1015">Disulfide bond</keyword>
<dbReference type="InterPro" id="IPR016187">
    <property type="entry name" value="CTDL_fold"/>
</dbReference>